<evidence type="ECO:0000256" key="2">
    <source>
        <dbReference type="ARBA" id="ARBA00004496"/>
    </source>
</evidence>
<dbReference type="GO" id="GO:0004177">
    <property type="term" value="F:aminopeptidase activity"/>
    <property type="evidence" value="ECO:0007669"/>
    <property type="project" value="UniProtKB-KW"/>
</dbReference>
<dbReference type="PANTHER" id="PTHR23422">
    <property type="entry name" value="DIPEPTIDYL PEPTIDASE III-RELATED"/>
    <property type="match status" value="1"/>
</dbReference>
<evidence type="ECO:0000313" key="17">
    <source>
        <dbReference type="Proteomes" id="UP000688137"/>
    </source>
</evidence>
<gene>
    <name evidence="16" type="ORF">PPRIM_AZ9-3.1.T0140025</name>
</gene>
<dbReference type="EMBL" id="CAJJDM010000011">
    <property type="protein sequence ID" value="CAD8049509.1"/>
    <property type="molecule type" value="Genomic_DNA"/>
</dbReference>
<dbReference type="GO" id="GO:0006508">
    <property type="term" value="P:proteolysis"/>
    <property type="evidence" value="ECO:0007669"/>
    <property type="project" value="UniProtKB-KW"/>
</dbReference>
<dbReference type="AlphaFoldDB" id="A0A8S1K2N3"/>
<evidence type="ECO:0000256" key="9">
    <source>
        <dbReference type="ARBA" id="ARBA00022723"/>
    </source>
</evidence>
<keyword evidence="12 15" id="KW-0482">Metalloprotease</keyword>
<evidence type="ECO:0000256" key="14">
    <source>
        <dbReference type="ARBA" id="ARBA00032119"/>
    </source>
</evidence>
<evidence type="ECO:0000256" key="6">
    <source>
        <dbReference type="ARBA" id="ARBA00022438"/>
    </source>
</evidence>
<proteinExistence type="inferred from homology"/>
<evidence type="ECO:0000313" key="16">
    <source>
        <dbReference type="EMBL" id="CAD8049509.1"/>
    </source>
</evidence>
<keyword evidence="8 15" id="KW-0645">Protease</keyword>
<dbReference type="InterPro" id="IPR039461">
    <property type="entry name" value="Peptidase_M49"/>
</dbReference>
<dbReference type="Proteomes" id="UP000688137">
    <property type="component" value="Unassembled WGS sequence"/>
</dbReference>
<evidence type="ECO:0000256" key="7">
    <source>
        <dbReference type="ARBA" id="ARBA00022490"/>
    </source>
</evidence>
<evidence type="ECO:0000256" key="13">
    <source>
        <dbReference type="ARBA" id="ARBA00031288"/>
    </source>
</evidence>
<keyword evidence="17" id="KW-1185">Reference proteome</keyword>
<dbReference type="Pfam" id="PF03571">
    <property type="entry name" value="Peptidase_M49"/>
    <property type="match status" value="1"/>
</dbReference>
<dbReference type="InterPro" id="IPR005317">
    <property type="entry name" value="Dipeptidyl-peptase3"/>
</dbReference>
<sequence length="703" mass="81414">MEQQKAPIISLEAKVSAIECPAFNLLDEKSKHYAYYFTRACWAGAKICYFQRSYEAPGLFYLLQKIFQKESTTEVRDKLLQNEFTENQVQQLYTYISAFFQNCGNYLSFGDSKFIPELPQEKFLQFLQLTKAYSEQQEDFTKIWNLIEKYIYSYEKPYGLLDLLEKGGSNSYYSPNLSKELIEELDQFLHKQNLSELNTRVILNGDRLELLVASSERSDIVELGEIQGKKVVAVYGDFKSFLNGVATNLREAQKYAANDTQVKMLEEYIKHFQSGDIEQHKESQKLWIQDKGPIIETNIGFIETYLDPMKVRAEYEGFVSIVNQEESKLLGNLVEKAEDIIKDLPWPKEFEIEKFSRPDFTSLEILAFACSGTPVGINIPNYDDIRQNLGFKNVNLGNVYGKPNRDSVRFLQGTDIDLFIKYYKESLFVVVALHELIGHGSGKIFMEDKEGKLNFENVINPFTNEKVTTFYKPNEHWHAKFGELSGAYEECRADSVALYLSTYDDVVQILVPCKTKEERDEIVKAAWLDIIMGALKGLQYYSAEQSKWGQPHILASYVILQSIIQKDPSFVQFIHSEFNNKPYFTVQVDYNKIWTVGKEAIADLLKGLQVYKSVADGENGMKFFNKFTQVDQQFLQLREIVLAHKQPRKIELQPDVKLNNGQIELVVFPESHEGVIQSHIFHYQNDVEDVKQEFLDRQQYFKN</sequence>
<dbReference type="GO" id="GO:0008237">
    <property type="term" value="F:metallopeptidase activity"/>
    <property type="evidence" value="ECO:0007669"/>
    <property type="project" value="UniProtKB-KW"/>
</dbReference>
<dbReference type="FunFam" id="3.30.540.30:FF:000002">
    <property type="entry name" value="Dipeptidyl peptidase 3"/>
    <property type="match status" value="1"/>
</dbReference>
<keyword evidence="7 15" id="KW-0963">Cytoplasm</keyword>
<dbReference type="PANTHER" id="PTHR23422:SF11">
    <property type="entry name" value="DIPEPTIDYL PEPTIDASE 3"/>
    <property type="match status" value="1"/>
</dbReference>
<dbReference type="OMA" id="QRYWIRD"/>
<dbReference type="GO" id="GO:0005737">
    <property type="term" value="C:cytoplasm"/>
    <property type="evidence" value="ECO:0007669"/>
    <property type="project" value="UniProtKB-SubCell"/>
</dbReference>
<evidence type="ECO:0000256" key="3">
    <source>
        <dbReference type="ARBA" id="ARBA00010200"/>
    </source>
</evidence>
<keyword evidence="9 15" id="KW-0479">Metal-binding</keyword>
<dbReference type="GO" id="GO:0008239">
    <property type="term" value="F:dipeptidyl-peptidase activity"/>
    <property type="evidence" value="ECO:0007669"/>
    <property type="project" value="UniProtKB-EC"/>
</dbReference>
<comment type="catalytic activity">
    <reaction evidence="1 15">
        <text>Release of an N-terminal dipeptide from a peptide comprising four or more residues, with broad specificity. Also acts on dipeptidyl 2-naphthylamides.</text>
        <dbReference type="EC" id="3.4.14.4"/>
    </reaction>
</comment>
<evidence type="ECO:0000256" key="1">
    <source>
        <dbReference type="ARBA" id="ARBA00001336"/>
    </source>
</evidence>
<evidence type="ECO:0000256" key="4">
    <source>
        <dbReference type="ARBA" id="ARBA00012063"/>
    </source>
</evidence>
<evidence type="ECO:0000256" key="5">
    <source>
        <dbReference type="ARBA" id="ARBA00014713"/>
    </source>
</evidence>
<evidence type="ECO:0000256" key="8">
    <source>
        <dbReference type="ARBA" id="ARBA00022670"/>
    </source>
</evidence>
<protein>
    <recommendedName>
        <fullName evidence="5 15">Dipeptidyl peptidase 3</fullName>
        <ecNumber evidence="4 15">3.4.14.4</ecNumber>
    </recommendedName>
    <alternativeName>
        <fullName evidence="13 15">Dipeptidyl aminopeptidase III</fullName>
    </alternativeName>
    <alternativeName>
        <fullName evidence="14 15">Dipeptidyl peptidase III</fullName>
    </alternativeName>
</protein>
<dbReference type="PIRSF" id="PIRSF007828">
    <property type="entry name" value="Dipeptidyl-peptidase_III"/>
    <property type="match status" value="1"/>
</dbReference>
<comment type="cofactor">
    <cofactor evidence="15">
        <name>Zn(2+)</name>
        <dbReference type="ChEBI" id="CHEBI:29105"/>
    </cofactor>
    <text evidence="15">Binds 1 zinc ion per subunit.</text>
</comment>
<organism evidence="16 17">
    <name type="scientific">Paramecium primaurelia</name>
    <dbReference type="NCBI Taxonomy" id="5886"/>
    <lineage>
        <taxon>Eukaryota</taxon>
        <taxon>Sar</taxon>
        <taxon>Alveolata</taxon>
        <taxon>Ciliophora</taxon>
        <taxon>Intramacronucleata</taxon>
        <taxon>Oligohymenophorea</taxon>
        <taxon>Peniculida</taxon>
        <taxon>Parameciidae</taxon>
        <taxon>Paramecium</taxon>
    </lineage>
</organism>
<keyword evidence="10 15" id="KW-0378">Hydrolase</keyword>
<dbReference type="GO" id="GO:0046872">
    <property type="term" value="F:metal ion binding"/>
    <property type="evidence" value="ECO:0007669"/>
    <property type="project" value="UniProtKB-KW"/>
</dbReference>
<accession>A0A8S1K2N3</accession>
<dbReference type="FunFam" id="3.30.540.30:FF:000001">
    <property type="entry name" value="Dipeptidyl peptidase 3"/>
    <property type="match status" value="1"/>
</dbReference>
<evidence type="ECO:0000256" key="15">
    <source>
        <dbReference type="PIRNR" id="PIRNR007828"/>
    </source>
</evidence>
<evidence type="ECO:0000256" key="10">
    <source>
        <dbReference type="ARBA" id="ARBA00022801"/>
    </source>
</evidence>
<name>A0A8S1K2N3_PARPR</name>
<evidence type="ECO:0000256" key="11">
    <source>
        <dbReference type="ARBA" id="ARBA00022833"/>
    </source>
</evidence>
<keyword evidence="6 15" id="KW-0031">Aminopeptidase</keyword>
<evidence type="ECO:0000256" key="12">
    <source>
        <dbReference type="ARBA" id="ARBA00023049"/>
    </source>
</evidence>
<reference evidence="16" key="1">
    <citation type="submission" date="2021-01" db="EMBL/GenBank/DDBJ databases">
        <authorList>
            <consortium name="Genoscope - CEA"/>
            <person name="William W."/>
        </authorList>
    </citation>
    <scope>NUCLEOTIDE SEQUENCE</scope>
</reference>
<keyword evidence="11 15" id="KW-0862">Zinc</keyword>
<comment type="caution">
    <text evidence="16">The sequence shown here is derived from an EMBL/GenBank/DDBJ whole genome shotgun (WGS) entry which is preliminary data.</text>
</comment>
<dbReference type="EC" id="3.4.14.4" evidence="4 15"/>
<comment type="similarity">
    <text evidence="3 15">Belongs to the peptidase M49 family.</text>
</comment>
<comment type="subcellular location">
    <subcellularLocation>
        <location evidence="2">Cytoplasm</location>
    </subcellularLocation>
</comment>